<dbReference type="GO" id="GO:0005886">
    <property type="term" value="C:plasma membrane"/>
    <property type="evidence" value="ECO:0007669"/>
    <property type="project" value="UniProtKB-SubCell"/>
</dbReference>
<dbReference type="AlphaFoldDB" id="A0A517S8C8"/>
<evidence type="ECO:0000256" key="5">
    <source>
        <dbReference type="ARBA" id="ARBA00023136"/>
    </source>
</evidence>
<dbReference type="InParanoid" id="A0A517S8C8"/>
<evidence type="ECO:0000256" key="6">
    <source>
        <dbReference type="SAM" id="Phobius"/>
    </source>
</evidence>
<dbReference type="EMBL" id="CP036271">
    <property type="protein sequence ID" value="QDT52379.1"/>
    <property type="molecule type" value="Genomic_DNA"/>
</dbReference>
<dbReference type="Gene3D" id="1.20.81.30">
    <property type="entry name" value="Type II secretion system (T2SS), domain F"/>
    <property type="match status" value="1"/>
</dbReference>
<dbReference type="InterPro" id="IPR042094">
    <property type="entry name" value="T2SS_GspF_sf"/>
</dbReference>
<dbReference type="KEGG" id="ccos:Pan44_03890"/>
<feature type="transmembrane region" description="Helical" evidence="6">
    <location>
        <begin position="294"/>
        <end position="313"/>
    </location>
</feature>
<sequence>MDPMIISIAAFVSVAGVIGAIVMLVGQKDNGSVENRLAILAGKKAPDQQLSVSREMLMREGMSGLAGWMSDLMERFGNIRLLFVQADLPMKPETFAALVAGCTLAGAAIAIVTNLPVPLIPVVALAVGILPLAWLMWRRKRRFAKFAAQMPGAMELIARALRSGHSLASGMHVVCTEMNDPISKEFNVAYEEQNLGIPIDQSLKNMYKRMPNLDFKFFATAVVIQRQCGGDLAEILDKISHIIRERFRILGQVQALTGEGRISGVVLMLLPVALFFAVLYLNPEYVMTLFTDELGRKMIGVAIFLQVLGAICIKKIIQIKV</sequence>
<evidence type="ECO:0000256" key="4">
    <source>
        <dbReference type="ARBA" id="ARBA00022989"/>
    </source>
</evidence>
<evidence type="ECO:0000256" key="3">
    <source>
        <dbReference type="ARBA" id="ARBA00022692"/>
    </source>
</evidence>
<evidence type="ECO:0000259" key="7">
    <source>
        <dbReference type="Pfam" id="PF00482"/>
    </source>
</evidence>
<dbReference type="OrthoDB" id="9803381at2"/>
<dbReference type="RefSeq" id="WP_145026696.1">
    <property type="nucleotide sequence ID" value="NZ_CP036271.1"/>
</dbReference>
<dbReference type="PANTHER" id="PTHR35007:SF1">
    <property type="entry name" value="PILUS ASSEMBLY PROTEIN"/>
    <property type="match status" value="1"/>
</dbReference>
<dbReference type="PANTHER" id="PTHR35007">
    <property type="entry name" value="INTEGRAL MEMBRANE PROTEIN-RELATED"/>
    <property type="match status" value="1"/>
</dbReference>
<keyword evidence="3 6" id="KW-0812">Transmembrane</keyword>
<evidence type="ECO:0000313" key="9">
    <source>
        <dbReference type="Proteomes" id="UP000315700"/>
    </source>
</evidence>
<keyword evidence="4 6" id="KW-1133">Transmembrane helix</keyword>
<dbReference type="Proteomes" id="UP000315700">
    <property type="component" value="Chromosome"/>
</dbReference>
<proteinExistence type="predicted"/>
<keyword evidence="9" id="KW-1185">Reference proteome</keyword>
<accession>A0A517S8C8</accession>
<evidence type="ECO:0000256" key="1">
    <source>
        <dbReference type="ARBA" id="ARBA00004651"/>
    </source>
</evidence>
<feature type="transmembrane region" description="Helical" evidence="6">
    <location>
        <begin position="6"/>
        <end position="26"/>
    </location>
</feature>
<keyword evidence="5 6" id="KW-0472">Membrane</keyword>
<feature type="domain" description="Type II secretion system protein GspF" evidence="7">
    <location>
        <begin position="155"/>
        <end position="279"/>
    </location>
</feature>
<feature type="transmembrane region" description="Helical" evidence="6">
    <location>
        <begin position="262"/>
        <end position="282"/>
    </location>
</feature>
<organism evidence="8 9">
    <name type="scientific">Caulifigura coniformis</name>
    <dbReference type="NCBI Taxonomy" id="2527983"/>
    <lineage>
        <taxon>Bacteria</taxon>
        <taxon>Pseudomonadati</taxon>
        <taxon>Planctomycetota</taxon>
        <taxon>Planctomycetia</taxon>
        <taxon>Planctomycetales</taxon>
        <taxon>Planctomycetaceae</taxon>
        <taxon>Caulifigura</taxon>
    </lineage>
</organism>
<evidence type="ECO:0000313" key="8">
    <source>
        <dbReference type="EMBL" id="QDT52379.1"/>
    </source>
</evidence>
<gene>
    <name evidence="8" type="ORF">Pan44_03890</name>
</gene>
<name>A0A517S8C8_9PLAN</name>
<protein>
    <submittedName>
        <fullName evidence="8">Bacterial type II secretion system protein F domain protein</fullName>
    </submittedName>
</protein>
<evidence type="ECO:0000256" key="2">
    <source>
        <dbReference type="ARBA" id="ARBA00022475"/>
    </source>
</evidence>
<keyword evidence="2" id="KW-1003">Cell membrane</keyword>
<dbReference type="InterPro" id="IPR018076">
    <property type="entry name" value="T2SS_GspF_dom"/>
</dbReference>
<comment type="subcellular location">
    <subcellularLocation>
        <location evidence="1">Cell membrane</location>
        <topology evidence="1">Multi-pass membrane protein</topology>
    </subcellularLocation>
</comment>
<feature type="transmembrane region" description="Helical" evidence="6">
    <location>
        <begin position="119"/>
        <end position="137"/>
    </location>
</feature>
<reference evidence="8 9" key="1">
    <citation type="submission" date="2019-02" db="EMBL/GenBank/DDBJ databases">
        <title>Deep-cultivation of Planctomycetes and their phenomic and genomic characterization uncovers novel biology.</title>
        <authorList>
            <person name="Wiegand S."/>
            <person name="Jogler M."/>
            <person name="Boedeker C."/>
            <person name="Pinto D."/>
            <person name="Vollmers J."/>
            <person name="Rivas-Marin E."/>
            <person name="Kohn T."/>
            <person name="Peeters S.H."/>
            <person name="Heuer A."/>
            <person name="Rast P."/>
            <person name="Oberbeckmann S."/>
            <person name="Bunk B."/>
            <person name="Jeske O."/>
            <person name="Meyerdierks A."/>
            <person name="Storesund J.E."/>
            <person name="Kallscheuer N."/>
            <person name="Luecker S."/>
            <person name="Lage O.M."/>
            <person name="Pohl T."/>
            <person name="Merkel B.J."/>
            <person name="Hornburger P."/>
            <person name="Mueller R.-W."/>
            <person name="Bruemmer F."/>
            <person name="Labrenz M."/>
            <person name="Spormann A.M."/>
            <person name="Op den Camp H."/>
            <person name="Overmann J."/>
            <person name="Amann R."/>
            <person name="Jetten M.S.M."/>
            <person name="Mascher T."/>
            <person name="Medema M.H."/>
            <person name="Devos D.P."/>
            <person name="Kaster A.-K."/>
            <person name="Ovreas L."/>
            <person name="Rohde M."/>
            <person name="Galperin M.Y."/>
            <person name="Jogler C."/>
        </authorList>
    </citation>
    <scope>NUCLEOTIDE SEQUENCE [LARGE SCALE GENOMIC DNA]</scope>
    <source>
        <strain evidence="8 9">Pan44</strain>
    </source>
</reference>
<dbReference type="Pfam" id="PF00482">
    <property type="entry name" value="T2SSF"/>
    <property type="match status" value="1"/>
</dbReference>
<feature type="transmembrane region" description="Helical" evidence="6">
    <location>
        <begin position="95"/>
        <end position="113"/>
    </location>
</feature>